<feature type="chain" id="PRO_5012161135" description="Lipoprotein" evidence="1">
    <location>
        <begin position="21"/>
        <end position="409"/>
    </location>
</feature>
<accession>A0A1M6XZP5</accession>
<organism evidence="2 3">
    <name type="scientific">Xylanibacter ruminicola</name>
    <name type="common">Prevotella ruminicola</name>
    <dbReference type="NCBI Taxonomy" id="839"/>
    <lineage>
        <taxon>Bacteria</taxon>
        <taxon>Pseudomonadati</taxon>
        <taxon>Bacteroidota</taxon>
        <taxon>Bacteroidia</taxon>
        <taxon>Bacteroidales</taxon>
        <taxon>Prevotellaceae</taxon>
        <taxon>Xylanibacter</taxon>
    </lineage>
</organism>
<name>A0A1M6XZP5_XYLRU</name>
<dbReference type="InterPro" id="IPR011044">
    <property type="entry name" value="Quino_amine_DH_bsu"/>
</dbReference>
<reference evidence="2 3" key="1">
    <citation type="submission" date="2016-11" db="EMBL/GenBank/DDBJ databases">
        <authorList>
            <person name="Jaros S."/>
            <person name="Januszkiewicz K."/>
            <person name="Wedrychowicz H."/>
        </authorList>
    </citation>
    <scope>NUCLEOTIDE SEQUENCE [LARGE SCALE GENOMIC DNA]</scope>
    <source>
        <strain evidence="2 3">KHT3</strain>
    </source>
</reference>
<evidence type="ECO:0008006" key="4">
    <source>
        <dbReference type="Google" id="ProtNLM"/>
    </source>
</evidence>
<dbReference type="PROSITE" id="PS51257">
    <property type="entry name" value="PROKAR_LIPOPROTEIN"/>
    <property type="match status" value="1"/>
</dbReference>
<sequence length="409" mass="44489">MNIKHLFCIAALAATFAACDSDDNNKGNNSSEPETGKILFSTTVTNPSGDSGSGYLQSVGTLDGGIHYTNANAIPLGFGSYPCVCKSGNIYVFPDYMGGTELKLRRFILNDANELELKGSMPLPANSSAAIVVEASNEKAYVCCQSLDMIIVFNPQTMTELSRIDVSSLRNEGVSAYPGALYIRDGILYVALEQYNSQWMPQENALEMALYNVADDSFIKKIRNTSLGLCGPTRPIDNQSIFEDEKGELYINCTGSFGYIPGFDAGIARIKKGQTEFDESYSINFAHTKIEGLSCDYVNLLAMCRYAGNGKLYAYGFAYALDPDNPNTYIARLGVPVIVDIYNKTAKVIDGLPHSNGHGVAMGRHGNKMVYGSANDEYNGFSTVDLTTGQIETKVATVEGYPSFFYSFE</sequence>
<dbReference type="EMBL" id="FRBD01000023">
    <property type="protein sequence ID" value="SHL11348.1"/>
    <property type="molecule type" value="Genomic_DNA"/>
</dbReference>
<dbReference type="AlphaFoldDB" id="A0A1M6XZP5"/>
<dbReference type="SUPFAM" id="SSF50969">
    <property type="entry name" value="YVTN repeat-like/Quinoprotein amine dehydrogenase"/>
    <property type="match status" value="1"/>
</dbReference>
<evidence type="ECO:0000313" key="3">
    <source>
        <dbReference type="Proteomes" id="UP000184130"/>
    </source>
</evidence>
<evidence type="ECO:0000313" key="2">
    <source>
        <dbReference type="EMBL" id="SHL11348.1"/>
    </source>
</evidence>
<protein>
    <recommendedName>
        <fullName evidence="4">Lipoprotein</fullName>
    </recommendedName>
</protein>
<gene>
    <name evidence="2" type="ORF">SAMN05216463_12320</name>
</gene>
<keyword evidence="1" id="KW-0732">Signal</keyword>
<dbReference type="RefSeq" id="WP_073210663.1">
    <property type="nucleotide sequence ID" value="NZ_FRBD01000023.1"/>
</dbReference>
<dbReference type="Proteomes" id="UP000184130">
    <property type="component" value="Unassembled WGS sequence"/>
</dbReference>
<feature type="signal peptide" evidence="1">
    <location>
        <begin position="1"/>
        <end position="20"/>
    </location>
</feature>
<dbReference type="OrthoDB" id="1404180at2"/>
<proteinExistence type="predicted"/>
<evidence type="ECO:0000256" key="1">
    <source>
        <dbReference type="SAM" id="SignalP"/>
    </source>
</evidence>